<dbReference type="Gene3D" id="2.60.40.1120">
    <property type="entry name" value="Carboxypeptidase-like, regulatory domain"/>
    <property type="match status" value="1"/>
</dbReference>
<dbReference type="AlphaFoldDB" id="A0A840D1S0"/>
<organism evidence="1 2">
    <name type="scientific">Bacteroides reticulotermitis</name>
    <dbReference type="NCBI Taxonomy" id="1133319"/>
    <lineage>
        <taxon>Bacteria</taxon>
        <taxon>Pseudomonadati</taxon>
        <taxon>Bacteroidota</taxon>
        <taxon>Bacteroidia</taxon>
        <taxon>Bacteroidales</taxon>
        <taxon>Bacteroidaceae</taxon>
        <taxon>Bacteroides</taxon>
    </lineage>
</organism>
<accession>A0A840D1S0</accession>
<dbReference type="PROSITE" id="PS51257">
    <property type="entry name" value="PROKAR_LIPOPROTEIN"/>
    <property type="match status" value="1"/>
</dbReference>
<name>A0A840D1S0_9BACE</name>
<dbReference type="EMBL" id="JACIER010000010">
    <property type="protein sequence ID" value="MBB4044759.1"/>
    <property type="molecule type" value="Genomic_DNA"/>
</dbReference>
<proteinExistence type="predicted"/>
<dbReference type="Pfam" id="PF13715">
    <property type="entry name" value="CarbopepD_reg_2"/>
    <property type="match status" value="1"/>
</dbReference>
<evidence type="ECO:0008006" key="3">
    <source>
        <dbReference type="Google" id="ProtNLM"/>
    </source>
</evidence>
<dbReference type="InterPro" id="IPR011990">
    <property type="entry name" value="TPR-like_helical_dom_sf"/>
</dbReference>
<reference evidence="1" key="1">
    <citation type="submission" date="2020-08" db="EMBL/GenBank/DDBJ databases">
        <title>Genomic Encyclopedia of Type Strains, Phase IV (KMG-IV): sequencing the most valuable type-strain genomes for metagenomic binning, comparative biology and taxonomic classification.</title>
        <authorList>
            <person name="Goeker M."/>
        </authorList>
    </citation>
    <scope>NUCLEOTIDE SEQUENCE [LARGE SCALE GENOMIC DNA]</scope>
    <source>
        <strain evidence="1">DSM 105720</strain>
    </source>
</reference>
<sequence length="682" mass="77240">MENKITRHWSAGVFLLLMLACCVNLSAQRIRVQGQITDRNGKGVPNANVFSSEKKERIDMSDEDGRYSVLADKNASLKFTCIGYEDYTVKIGNKQIIDVVLKEAVFALDEVTVISKVKNKVVPEPTDIEIKGNYFHLKTRVPVPKEMFNSHRRLILQPSIYDVTEKKRLLMQPVVFDGEDYHVSQKRMYDYEPDRDPLNAYVRVKETSTRQGDVIAYHDSLYIENLKHDYRADVHIAMENYRNIVYRDSFSIARGTVNPLRFLEYKFSAFSLTDERYIPKPIMQLRDTKGEVNLTFLVGKASLDDRNPRNQIELNRLNSELRAIENNPDASLRSFHIVGIASPDGGYENNQKLAGLRTDKALERILSQLDASTRKALELKSAAQVAPWKDVVGLLRKDGLVKEAAEIEGLIKQYGERTYRLNKAVKSTSYYDKILSVYLPKLRKVQYTYGYSIFRSLTDEEIKALYRQKPHDLTRFEYYRLLVTAETQAEKEKYGKEAIEAYEGFTYAANELAVLNIARDTPDASILAPFVGRSAPVELLSNQAIALLHEGKYMKADSVLTLAPAGTVPADLEAIVLAMSGSHEEAFERVASTSPLNEVVMLLAMKKNEEAWEKAVKLNAGSAKEYYVRAIAANRLDKIGEAILNIEAALSLDPSLLEIARIDGDIIDLLPEEQKIKNTLEK</sequence>
<protein>
    <recommendedName>
        <fullName evidence="3">CarboxypepD_reg-like domain-containing protein</fullName>
    </recommendedName>
</protein>
<dbReference type="SUPFAM" id="SSF48452">
    <property type="entry name" value="TPR-like"/>
    <property type="match status" value="1"/>
</dbReference>
<dbReference type="Proteomes" id="UP000560658">
    <property type="component" value="Unassembled WGS sequence"/>
</dbReference>
<keyword evidence="2" id="KW-1185">Reference proteome</keyword>
<dbReference type="SUPFAM" id="SSF49464">
    <property type="entry name" value="Carboxypeptidase regulatory domain-like"/>
    <property type="match status" value="1"/>
</dbReference>
<dbReference type="Gene3D" id="1.25.40.10">
    <property type="entry name" value="Tetratricopeptide repeat domain"/>
    <property type="match status" value="1"/>
</dbReference>
<evidence type="ECO:0000313" key="1">
    <source>
        <dbReference type="EMBL" id="MBB4044759.1"/>
    </source>
</evidence>
<comment type="caution">
    <text evidence="1">The sequence shown here is derived from an EMBL/GenBank/DDBJ whole genome shotgun (WGS) entry which is preliminary data.</text>
</comment>
<gene>
    <name evidence="1" type="ORF">GGR06_002557</name>
</gene>
<evidence type="ECO:0000313" key="2">
    <source>
        <dbReference type="Proteomes" id="UP000560658"/>
    </source>
</evidence>
<dbReference type="InterPro" id="IPR008969">
    <property type="entry name" value="CarboxyPept-like_regulatory"/>
</dbReference>